<name>A0A6J4JAN7_9CHLR</name>
<reference evidence="1" key="1">
    <citation type="submission" date="2020-02" db="EMBL/GenBank/DDBJ databases">
        <authorList>
            <person name="Meier V. D."/>
        </authorList>
    </citation>
    <scope>NUCLEOTIDE SEQUENCE</scope>
    <source>
        <strain evidence="1">AVDCRST_MAG77</strain>
    </source>
</reference>
<accession>A0A6J4JAN7</accession>
<proteinExistence type="predicted"/>
<organism evidence="1">
    <name type="scientific">uncultured Chloroflexota bacterium</name>
    <dbReference type="NCBI Taxonomy" id="166587"/>
    <lineage>
        <taxon>Bacteria</taxon>
        <taxon>Bacillati</taxon>
        <taxon>Chloroflexota</taxon>
        <taxon>environmental samples</taxon>
    </lineage>
</organism>
<feature type="non-terminal residue" evidence="1">
    <location>
        <position position="1"/>
    </location>
</feature>
<evidence type="ECO:0000313" key="1">
    <source>
        <dbReference type="EMBL" id="CAA9273067.1"/>
    </source>
</evidence>
<sequence>CGCPTTSPRLRCRGTAPIRPTVHLGYFLHAGASWPRPSRNWGACRNVQTSSASSRTLV</sequence>
<feature type="non-terminal residue" evidence="1">
    <location>
        <position position="58"/>
    </location>
</feature>
<protein>
    <submittedName>
        <fullName evidence="1">Uncharacterized protein</fullName>
    </submittedName>
</protein>
<dbReference type="AlphaFoldDB" id="A0A6J4JAN7"/>
<dbReference type="EMBL" id="CADCTC010000182">
    <property type="protein sequence ID" value="CAA9273067.1"/>
    <property type="molecule type" value="Genomic_DNA"/>
</dbReference>
<gene>
    <name evidence="1" type="ORF">AVDCRST_MAG77-3273</name>
</gene>